<accession>A0AAV3XZW0</accession>
<comment type="caution">
    <text evidence="1">The sequence shown here is derived from an EMBL/GenBank/DDBJ whole genome shotgun (WGS) entry which is preliminary data.</text>
</comment>
<dbReference type="Proteomes" id="UP000735302">
    <property type="component" value="Unassembled WGS sequence"/>
</dbReference>
<sequence>MNMIKWKRKSSGSTLAAKHLTPRKKNMWLPNIVQDSSELQDDVISNYDNTKYKVPRVEVHPSATPSPYAILNLENLNGHRHRDNHEV</sequence>
<name>A0AAV3XZW0_9GAST</name>
<organism evidence="1 2">
    <name type="scientific">Plakobranchus ocellatus</name>
    <dbReference type="NCBI Taxonomy" id="259542"/>
    <lineage>
        <taxon>Eukaryota</taxon>
        <taxon>Metazoa</taxon>
        <taxon>Spiralia</taxon>
        <taxon>Lophotrochozoa</taxon>
        <taxon>Mollusca</taxon>
        <taxon>Gastropoda</taxon>
        <taxon>Heterobranchia</taxon>
        <taxon>Euthyneura</taxon>
        <taxon>Panpulmonata</taxon>
        <taxon>Sacoglossa</taxon>
        <taxon>Placobranchoidea</taxon>
        <taxon>Plakobranchidae</taxon>
        <taxon>Plakobranchus</taxon>
    </lineage>
</organism>
<gene>
    <name evidence="1" type="ORF">PoB_000202300</name>
</gene>
<dbReference type="EMBL" id="BLXT01000273">
    <property type="protein sequence ID" value="GFN75517.1"/>
    <property type="molecule type" value="Genomic_DNA"/>
</dbReference>
<keyword evidence="2" id="KW-1185">Reference proteome</keyword>
<reference evidence="1 2" key="1">
    <citation type="journal article" date="2021" name="Elife">
        <title>Chloroplast acquisition without the gene transfer in kleptoplastic sea slugs, Plakobranchus ocellatus.</title>
        <authorList>
            <person name="Maeda T."/>
            <person name="Takahashi S."/>
            <person name="Yoshida T."/>
            <person name="Shimamura S."/>
            <person name="Takaki Y."/>
            <person name="Nagai Y."/>
            <person name="Toyoda A."/>
            <person name="Suzuki Y."/>
            <person name="Arimoto A."/>
            <person name="Ishii H."/>
            <person name="Satoh N."/>
            <person name="Nishiyama T."/>
            <person name="Hasebe M."/>
            <person name="Maruyama T."/>
            <person name="Minagawa J."/>
            <person name="Obokata J."/>
            <person name="Shigenobu S."/>
        </authorList>
    </citation>
    <scope>NUCLEOTIDE SEQUENCE [LARGE SCALE GENOMIC DNA]</scope>
</reference>
<protein>
    <submittedName>
        <fullName evidence="1">Uncharacterized protein</fullName>
    </submittedName>
</protein>
<dbReference type="AlphaFoldDB" id="A0AAV3XZW0"/>
<evidence type="ECO:0000313" key="2">
    <source>
        <dbReference type="Proteomes" id="UP000735302"/>
    </source>
</evidence>
<evidence type="ECO:0000313" key="1">
    <source>
        <dbReference type="EMBL" id="GFN75517.1"/>
    </source>
</evidence>
<proteinExistence type="predicted"/>